<feature type="compositionally biased region" description="Basic residues" evidence="1">
    <location>
        <begin position="56"/>
        <end position="65"/>
    </location>
</feature>
<organism evidence="2 3">
    <name type="scientific">Mesorhizobium sangaii</name>
    <dbReference type="NCBI Taxonomy" id="505389"/>
    <lineage>
        <taxon>Bacteria</taxon>
        <taxon>Pseudomonadati</taxon>
        <taxon>Pseudomonadota</taxon>
        <taxon>Alphaproteobacteria</taxon>
        <taxon>Hyphomicrobiales</taxon>
        <taxon>Phyllobacteriaceae</taxon>
        <taxon>Mesorhizobium</taxon>
    </lineage>
</organism>
<dbReference type="RefSeq" id="WP_184876813.1">
    <property type="nucleotide sequence ID" value="NZ_JACHEF010000007.1"/>
</dbReference>
<dbReference type="Proteomes" id="UP000556329">
    <property type="component" value="Unassembled WGS sequence"/>
</dbReference>
<reference evidence="2 3" key="1">
    <citation type="submission" date="2020-08" db="EMBL/GenBank/DDBJ databases">
        <title>Genomic Encyclopedia of Type Strains, Phase IV (KMG-IV): sequencing the most valuable type-strain genomes for metagenomic binning, comparative biology and taxonomic classification.</title>
        <authorList>
            <person name="Goeker M."/>
        </authorList>
    </citation>
    <scope>NUCLEOTIDE SEQUENCE [LARGE SCALE GENOMIC DNA]</scope>
    <source>
        <strain evidence="2 3">DSM 100039</strain>
    </source>
</reference>
<comment type="caution">
    <text evidence="2">The sequence shown here is derived from an EMBL/GenBank/DDBJ whole genome shotgun (WGS) entry which is preliminary data.</text>
</comment>
<proteinExistence type="predicted"/>
<accession>A0A841PRK5</accession>
<evidence type="ECO:0000256" key="1">
    <source>
        <dbReference type="SAM" id="MobiDB-lite"/>
    </source>
</evidence>
<dbReference type="EMBL" id="JACHEF010000007">
    <property type="protein sequence ID" value="MBB6413220.1"/>
    <property type="molecule type" value="Genomic_DNA"/>
</dbReference>
<protein>
    <submittedName>
        <fullName evidence="2">Uncharacterized protein</fullName>
    </submittedName>
</protein>
<evidence type="ECO:0000313" key="2">
    <source>
        <dbReference type="EMBL" id="MBB6413220.1"/>
    </source>
</evidence>
<keyword evidence="3" id="KW-1185">Reference proteome</keyword>
<feature type="region of interest" description="Disordered" evidence="1">
    <location>
        <begin position="41"/>
        <end position="65"/>
    </location>
</feature>
<evidence type="ECO:0000313" key="3">
    <source>
        <dbReference type="Proteomes" id="UP000556329"/>
    </source>
</evidence>
<dbReference type="AlphaFoldDB" id="A0A841PRK5"/>
<name>A0A841PRK5_9HYPH</name>
<sequence length="65" mass="7380">MNRAKVDTERDERAKRESQIVIAAERAAREEKTARLRTLRLAAQSADEPASAGPKPPRRRARLTR</sequence>
<gene>
    <name evidence="2" type="ORF">HNQ71_005916</name>
</gene>